<sequence length="87" mass="9763">MHTVTEFLVLGDGVRPVAIAMAKSRRGGERKRTKREILVERKERAWMAAKGPTRGQPWLPGEYCTTVRVCVLYSMGSVGVLYICTHV</sequence>
<dbReference type="EMBL" id="CM046393">
    <property type="protein sequence ID" value="KAI8552525.1"/>
    <property type="molecule type" value="Genomic_DNA"/>
</dbReference>
<dbReference type="Proteomes" id="UP001062846">
    <property type="component" value="Chromosome 6"/>
</dbReference>
<comment type="caution">
    <text evidence="1">The sequence shown here is derived from an EMBL/GenBank/DDBJ whole genome shotgun (WGS) entry which is preliminary data.</text>
</comment>
<accession>A0ACC0NH50</accession>
<evidence type="ECO:0000313" key="1">
    <source>
        <dbReference type="EMBL" id="KAI8552525.1"/>
    </source>
</evidence>
<protein>
    <submittedName>
        <fullName evidence="1">Uncharacterized protein</fullName>
    </submittedName>
</protein>
<organism evidence="1 2">
    <name type="scientific">Rhododendron molle</name>
    <name type="common">Chinese azalea</name>
    <name type="synonym">Azalea mollis</name>
    <dbReference type="NCBI Taxonomy" id="49168"/>
    <lineage>
        <taxon>Eukaryota</taxon>
        <taxon>Viridiplantae</taxon>
        <taxon>Streptophyta</taxon>
        <taxon>Embryophyta</taxon>
        <taxon>Tracheophyta</taxon>
        <taxon>Spermatophyta</taxon>
        <taxon>Magnoliopsida</taxon>
        <taxon>eudicotyledons</taxon>
        <taxon>Gunneridae</taxon>
        <taxon>Pentapetalae</taxon>
        <taxon>asterids</taxon>
        <taxon>Ericales</taxon>
        <taxon>Ericaceae</taxon>
        <taxon>Ericoideae</taxon>
        <taxon>Rhodoreae</taxon>
        <taxon>Rhododendron</taxon>
    </lineage>
</organism>
<keyword evidence="2" id="KW-1185">Reference proteome</keyword>
<gene>
    <name evidence="1" type="ORF">RHMOL_Rhmol06G0273700</name>
</gene>
<reference evidence="1" key="1">
    <citation type="submission" date="2022-02" db="EMBL/GenBank/DDBJ databases">
        <title>Plant Genome Project.</title>
        <authorList>
            <person name="Zhang R.-G."/>
        </authorList>
    </citation>
    <scope>NUCLEOTIDE SEQUENCE</scope>
    <source>
        <strain evidence="1">AT1</strain>
    </source>
</reference>
<proteinExistence type="predicted"/>
<name>A0ACC0NH50_RHOML</name>
<evidence type="ECO:0000313" key="2">
    <source>
        <dbReference type="Proteomes" id="UP001062846"/>
    </source>
</evidence>